<organism evidence="2 3">
    <name type="scientific">Dokdonella soli</name>
    <dbReference type="NCBI Taxonomy" id="529810"/>
    <lineage>
        <taxon>Bacteria</taxon>
        <taxon>Pseudomonadati</taxon>
        <taxon>Pseudomonadota</taxon>
        <taxon>Gammaproteobacteria</taxon>
        <taxon>Lysobacterales</taxon>
        <taxon>Rhodanobacteraceae</taxon>
        <taxon>Dokdonella</taxon>
    </lineage>
</organism>
<feature type="chain" id="PRO_5045866344" evidence="1">
    <location>
        <begin position="25"/>
        <end position="253"/>
    </location>
</feature>
<reference evidence="3" key="1">
    <citation type="journal article" date="2019" name="Int. J. Syst. Evol. Microbiol.">
        <title>The Global Catalogue of Microorganisms (GCM) 10K type strain sequencing project: providing services to taxonomists for standard genome sequencing and annotation.</title>
        <authorList>
            <consortium name="The Broad Institute Genomics Platform"/>
            <consortium name="The Broad Institute Genome Sequencing Center for Infectious Disease"/>
            <person name="Wu L."/>
            <person name="Ma J."/>
        </authorList>
    </citation>
    <scope>NUCLEOTIDE SEQUENCE [LARGE SCALE GENOMIC DNA]</scope>
    <source>
        <strain evidence="3">JCM 15421</strain>
    </source>
</reference>
<evidence type="ECO:0000313" key="2">
    <source>
        <dbReference type="EMBL" id="GAA0705842.1"/>
    </source>
</evidence>
<comment type="caution">
    <text evidence="2">The sequence shown here is derived from an EMBL/GenBank/DDBJ whole genome shotgun (WGS) entry which is preliminary data.</text>
</comment>
<evidence type="ECO:0000256" key="1">
    <source>
        <dbReference type="SAM" id="SignalP"/>
    </source>
</evidence>
<feature type="signal peptide" evidence="1">
    <location>
        <begin position="1"/>
        <end position="24"/>
    </location>
</feature>
<dbReference type="PROSITE" id="PS51257">
    <property type="entry name" value="PROKAR_LIPOPROTEIN"/>
    <property type="match status" value="1"/>
</dbReference>
<accession>A0ABP3TI31</accession>
<dbReference type="Proteomes" id="UP001501523">
    <property type="component" value="Unassembled WGS sequence"/>
</dbReference>
<keyword evidence="3" id="KW-1185">Reference proteome</keyword>
<dbReference type="EMBL" id="BAAAEU010000001">
    <property type="protein sequence ID" value="GAA0705842.1"/>
    <property type="molecule type" value="Genomic_DNA"/>
</dbReference>
<gene>
    <name evidence="2" type="ORF">GCM10009105_03600</name>
</gene>
<evidence type="ECO:0000313" key="3">
    <source>
        <dbReference type="Proteomes" id="UP001501523"/>
    </source>
</evidence>
<keyword evidence="1" id="KW-0732">Signal</keyword>
<name>A0ABP3TI31_9GAMM</name>
<protein>
    <submittedName>
        <fullName evidence="2">Uncharacterized protein</fullName>
    </submittedName>
</protein>
<proteinExistence type="predicted"/>
<sequence length="253" mass="25372">MNTKMKVLSLALIGLCGFAGSAMAACPAGPTTAQGGAWTSAIQLPDATSSPLAIVAGGLDGSACKLTSALAPTTSASAAVRYTHAASEPSYRFQFLVDPSAFSAFNATDSVVIFQAPATTAANGFNRLLRVSLVAGPAGAKRVRFIAQCGSAGFLCAQSFATDLLPGVNRIEGKLTVGAGAAGSFTYWVNAAAGTTEPAASGTIANLNNAAWGGVSAASLGLAAPTQTFADTHGNQIAGFDAFDSRRQTYIGH</sequence>
<dbReference type="RefSeq" id="WP_343786528.1">
    <property type="nucleotide sequence ID" value="NZ_BAAAEU010000001.1"/>
</dbReference>